<protein>
    <recommendedName>
        <fullName evidence="7">Formin-like protein</fullName>
    </recommendedName>
</protein>
<dbReference type="GO" id="GO:0005856">
    <property type="term" value="C:cytoskeleton"/>
    <property type="evidence" value="ECO:0000318"/>
    <property type="project" value="GO_Central"/>
</dbReference>
<dbReference type="SMART" id="SM00498">
    <property type="entry name" value="FH2"/>
    <property type="match status" value="1"/>
</dbReference>
<dbReference type="AlphaFoldDB" id="A0A804RAT2"/>
<feature type="compositionally biased region" description="Pro residues" evidence="8">
    <location>
        <begin position="50"/>
        <end position="62"/>
    </location>
</feature>
<keyword evidence="14" id="KW-1267">Proteomics identification</keyword>
<feature type="signal peptide" evidence="10">
    <location>
        <begin position="1"/>
        <end position="26"/>
    </location>
</feature>
<proteinExistence type="evidence at protein level"/>
<evidence type="ECO:0000259" key="11">
    <source>
        <dbReference type="PROSITE" id="PS51444"/>
    </source>
</evidence>
<evidence type="ECO:0000256" key="2">
    <source>
        <dbReference type="ARBA" id="ARBA00022692"/>
    </source>
</evidence>
<gene>
    <name evidence="12" type="primary">LOC103639456</name>
</gene>
<dbReference type="GO" id="GO:0016020">
    <property type="term" value="C:membrane"/>
    <property type="evidence" value="ECO:0007669"/>
    <property type="project" value="UniProtKB-SubCell"/>
</dbReference>
<dbReference type="PANTHER" id="PTHR23213">
    <property type="entry name" value="FORMIN-RELATED"/>
    <property type="match status" value="1"/>
</dbReference>
<dbReference type="EnsemblPlants" id="Zm00001eb400670_T001">
    <property type="protein sequence ID" value="Zm00001eb400670_P001"/>
    <property type="gene ID" value="Zm00001eb400670"/>
</dbReference>
<feature type="chain" id="PRO_5032919912" description="Formin-like protein" evidence="10">
    <location>
        <begin position="27"/>
        <end position="901"/>
    </location>
</feature>
<feature type="compositionally biased region" description="Low complexity" evidence="8">
    <location>
        <begin position="94"/>
        <end position="118"/>
    </location>
</feature>
<dbReference type="InterPro" id="IPR042201">
    <property type="entry name" value="FH2_Formin_sf"/>
</dbReference>
<reference evidence="12" key="3">
    <citation type="submission" date="2021-05" db="UniProtKB">
        <authorList>
            <consortium name="EnsemblPlants"/>
        </authorList>
    </citation>
    <scope>IDENTIFICATION</scope>
    <source>
        <strain evidence="12">cv. B73</strain>
    </source>
</reference>
<keyword evidence="3 10" id="KW-0732">Signal</keyword>
<dbReference type="Proteomes" id="UP000007305">
    <property type="component" value="Chromosome 9"/>
</dbReference>
<dbReference type="GO" id="GO:0051015">
    <property type="term" value="F:actin filament binding"/>
    <property type="evidence" value="ECO:0000318"/>
    <property type="project" value="GO_Central"/>
</dbReference>
<evidence type="ECO:0000256" key="10">
    <source>
        <dbReference type="SAM" id="SignalP"/>
    </source>
</evidence>
<keyword evidence="5 9" id="KW-0472">Membrane</keyword>
<dbReference type="RefSeq" id="XP_008660427.3">
    <property type="nucleotide sequence ID" value="XM_008662205.4"/>
</dbReference>
<evidence type="ECO:0000256" key="3">
    <source>
        <dbReference type="ARBA" id="ARBA00022729"/>
    </source>
</evidence>
<evidence type="ECO:0000313" key="12">
    <source>
        <dbReference type="EnsemblPlants" id="Zm00001eb400670_P001"/>
    </source>
</evidence>
<evidence type="ECO:0000256" key="1">
    <source>
        <dbReference type="ARBA" id="ARBA00004167"/>
    </source>
</evidence>
<comment type="subcellular location">
    <subcellularLocation>
        <location evidence="1">Membrane</location>
        <topology evidence="1">Single-pass membrane protein</topology>
    </subcellularLocation>
</comment>
<evidence type="ECO:0007829" key="14">
    <source>
        <dbReference type="PeptideAtlas" id="A0A804RAT2"/>
    </source>
</evidence>
<dbReference type="Gene3D" id="1.20.58.2220">
    <property type="entry name" value="Formin, FH2 domain"/>
    <property type="match status" value="1"/>
</dbReference>
<dbReference type="Gramene" id="Zm00001eb400670_T001">
    <property type="protein sequence ID" value="Zm00001eb400670_P001"/>
    <property type="gene ID" value="Zm00001eb400670"/>
</dbReference>
<feature type="compositionally biased region" description="Basic and acidic residues" evidence="8">
    <location>
        <begin position="216"/>
        <end position="240"/>
    </location>
</feature>
<reference evidence="12" key="2">
    <citation type="submission" date="2019-07" db="EMBL/GenBank/DDBJ databases">
        <authorList>
            <person name="Seetharam A."/>
            <person name="Woodhouse M."/>
            <person name="Cannon E."/>
        </authorList>
    </citation>
    <scope>NUCLEOTIDE SEQUENCE [LARGE SCALE GENOMIC DNA]</scope>
    <source>
        <strain evidence="12">cv. B73</strain>
    </source>
</reference>
<organism evidence="12 13">
    <name type="scientific">Zea mays</name>
    <name type="common">Maize</name>
    <dbReference type="NCBI Taxonomy" id="4577"/>
    <lineage>
        <taxon>Eukaryota</taxon>
        <taxon>Viridiplantae</taxon>
        <taxon>Streptophyta</taxon>
        <taxon>Embryophyta</taxon>
        <taxon>Tracheophyta</taxon>
        <taxon>Spermatophyta</taxon>
        <taxon>Magnoliopsida</taxon>
        <taxon>Liliopsida</taxon>
        <taxon>Poales</taxon>
        <taxon>Poaceae</taxon>
        <taxon>PACMAD clade</taxon>
        <taxon>Panicoideae</taxon>
        <taxon>Andropogonodae</taxon>
        <taxon>Andropogoneae</taxon>
        <taxon>Tripsacinae</taxon>
        <taxon>Zea</taxon>
    </lineage>
</organism>
<accession>A0A804RAT2</accession>
<feature type="transmembrane region" description="Helical" evidence="9">
    <location>
        <begin position="132"/>
        <end position="156"/>
    </location>
</feature>
<dbReference type="InParanoid" id="A0A804RAT2"/>
<evidence type="ECO:0000256" key="5">
    <source>
        <dbReference type="ARBA" id="ARBA00023136"/>
    </source>
</evidence>
<comment type="similarity">
    <text evidence="6">Belongs to the formin-like family. Class-I subfamily.</text>
</comment>
<keyword evidence="2 9" id="KW-0812">Transmembrane</keyword>
<feature type="region of interest" description="Disordered" evidence="8">
    <location>
        <begin position="163"/>
        <end position="182"/>
    </location>
</feature>
<keyword evidence="13" id="KW-1185">Reference proteome</keyword>
<evidence type="ECO:0000256" key="4">
    <source>
        <dbReference type="ARBA" id="ARBA00022989"/>
    </source>
</evidence>
<sequence length="901" mass="96663">MPPATVTLLPACAVLLLCCRLSPAAAASPADVGGGGARRVLHQPLFPIEWTPPPSPPPPPAPDFTSDPATPDGPPGDFFPPAPPTAPAGGGGTSTTTTTTSSSPTTVAADVPSASSGSGDAGHHGGPAKGTIVAAGAAAAAAIALLAFACAFLVAGRARRHGDSQKLLSPDRGSARHRSAPSAADFLYVGTVEPATPGRHRGPTAADLVGSPYRKLRSERERARRGLGRARDEPTDHPSPELRPLPPLRRAATVGSDDDDAYYTPRQRSAGGGVGGETWSEASASSPPTTTTASRRSLPSLTSDCFPPVAAIAAPTPSPAWSRRTPPRTRFSAGSTPDIKQVISPSPRSVQPSKPAPTPPPRPPPTPPPPPPLPKSTTAPKPPPPPPPPPRMVPSNTGLKPAQPLSEPTSRRRLLKPLPPEGPRIAMPMPITEATAQDSIGSASMPKQDDVADGIVGNGEPRPKLKPLHWDKVRATSDRAMVWDQLKSSSFQLNEDMIEALFMNNSTPSALPRDAGRKTTVPPFRQEERVLDPKKAQNIAILLRALNVTRDEVSDALLDGNAECLGTELLETLVKMAPTKEEELRLRDYNGDASKLGSAERFLKAVLDIPFAFKRVDAMLYRANFEAEINYLMKSFETLEAACEDLRGSRLFLKLLEAVLRTGNRMNVGTNRGEAKAFKLDTLLKLADVKSTDGKTTLLHFVVQEIIRSEDAKSEKESAMIIHSSKDEQLRKQGLKLVSGLSSELGNVKKAAMMDFDVLHGYVSKLETGIEKIKSVLQLERQCTQGQKFFTTMQSFLKKAETEIDKVRGEEKKALVRVKDITEYFHGDTAKEEAHPLRIFMVVRDFLSTLDHVCKEVGRLQQDRTVIGSARSFRISATSMPVLSVYGQRRENNSDDDSASS</sequence>
<dbReference type="KEGG" id="zma:103639456"/>
<feature type="compositionally biased region" description="Low complexity" evidence="8">
    <location>
        <begin position="282"/>
        <end position="303"/>
    </location>
</feature>
<name>A0A804RAT2_MAIZE</name>
<dbReference type="PANTHER" id="PTHR23213:SF338">
    <property type="entry name" value="FORMIN-LIKE PROTEIN 6"/>
    <property type="match status" value="1"/>
</dbReference>
<feature type="region of interest" description="Disordered" evidence="8">
    <location>
        <begin position="194"/>
        <end position="466"/>
    </location>
</feature>
<feature type="domain" description="FH2" evidence="11">
    <location>
        <begin position="455"/>
        <end position="877"/>
    </location>
</feature>
<reference evidence="13" key="1">
    <citation type="journal article" date="2009" name="Science">
        <title>The B73 maize genome: complexity, diversity, and dynamics.</title>
        <authorList>
            <person name="Schnable P.S."/>
            <person name="Ware D."/>
            <person name="Fulton R.S."/>
            <person name="Stein J.C."/>
            <person name="Wei F."/>
            <person name="Pasternak S."/>
            <person name="Liang C."/>
            <person name="Zhang J."/>
            <person name="Fulton L."/>
            <person name="Graves T.A."/>
            <person name="Minx P."/>
            <person name="Reily A.D."/>
            <person name="Courtney L."/>
            <person name="Kruchowski S.S."/>
            <person name="Tomlinson C."/>
            <person name="Strong C."/>
            <person name="Delehaunty K."/>
            <person name="Fronick C."/>
            <person name="Courtney B."/>
            <person name="Rock S.M."/>
            <person name="Belter E."/>
            <person name="Du F."/>
            <person name="Kim K."/>
            <person name="Abbott R.M."/>
            <person name="Cotton M."/>
            <person name="Levy A."/>
            <person name="Marchetto P."/>
            <person name="Ochoa K."/>
            <person name="Jackson S.M."/>
            <person name="Gillam B."/>
            <person name="Chen W."/>
            <person name="Yan L."/>
            <person name="Higginbotham J."/>
            <person name="Cardenas M."/>
            <person name="Waligorski J."/>
            <person name="Applebaum E."/>
            <person name="Phelps L."/>
            <person name="Falcone J."/>
            <person name="Kanchi K."/>
            <person name="Thane T."/>
            <person name="Scimone A."/>
            <person name="Thane N."/>
            <person name="Henke J."/>
            <person name="Wang T."/>
            <person name="Ruppert J."/>
            <person name="Shah N."/>
            <person name="Rotter K."/>
            <person name="Hodges J."/>
            <person name="Ingenthron E."/>
            <person name="Cordes M."/>
            <person name="Kohlberg S."/>
            <person name="Sgro J."/>
            <person name="Delgado B."/>
            <person name="Mead K."/>
            <person name="Chinwalla A."/>
            <person name="Leonard S."/>
            <person name="Crouse K."/>
            <person name="Collura K."/>
            <person name="Kudrna D."/>
            <person name="Currie J."/>
            <person name="He R."/>
            <person name="Angelova A."/>
            <person name="Rajasekar S."/>
            <person name="Mueller T."/>
            <person name="Lomeli R."/>
            <person name="Scara G."/>
            <person name="Ko A."/>
            <person name="Delaney K."/>
            <person name="Wissotski M."/>
            <person name="Lopez G."/>
            <person name="Campos D."/>
            <person name="Braidotti M."/>
            <person name="Ashley E."/>
            <person name="Golser W."/>
            <person name="Kim H."/>
            <person name="Lee S."/>
            <person name="Lin J."/>
            <person name="Dujmic Z."/>
            <person name="Kim W."/>
            <person name="Talag J."/>
            <person name="Zuccolo A."/>
            <person name="Fan C."/>
            <person name="Sebastian A."/>
            <person name="Kramer M."/>
            <person name="Spiegel L."/>
            <person name="Nascimento L."/>
            <person name="Zutavern T."/>
            <person name="Miller B."/>
            <person name="Ambroise C."/>
            <person name="Muller S."/>
            <person name="Spooner W."/>
            <person name="Narechania A."/>
            <person name="Ren L."/>
            <person name="Wei S."/>
            <person name="Kumari S."/>
            <person name="Faga B."/>
            <person name="Levy M.J."/>
            <person name="McMahan L."/>
            <person name="Van Buren P."/>
            <person name="Vaughn M.W."/>
            <person name="Ying K."/>
            <person name="Yeh C.-T."/>
            <person name="Emrich S.J."/>
            <person name="Jia Y."/>
            <person name="Kalyanaraman A."/>
            <person name="Hsia A.-P."/>
            <person name="Barbazuk W.B."/>
            <person name="Baucom R.S."/>
            <person name="Brutnell T.P."/>
            <person name="Carpita N.C."/>
            <person name="Chaparro C."/>
            <person name="Chia J.-M."/>
            <person name="Deragon J.-M."/>
            <person name="Estill J.C."/>
            <person name="Fu Y."/>
            <person name="Jeddeloh J.A."/>
            <person name="Han Y."/>
            <person name="Lee H."/>
            <person name="Li P."/>
            <person name="Lisch D.R."/>
            <person name="Liu S."/>
            <person name="Liu Z."/>
            <person name="Nagel D.H."/>
            <person name="McCann M.C."/>
            <person name="SanMiguel P."/>
            <person name="Myers A.M."/>
            <person name="Nettleton D."/>
            <person name="Nguyen J."/>
            <person name="Penning B.W."/>
            <person name="Ponnala L."/>
            <person name="Schneider K.L."/>
            <person name="Schwartz D.C."/>
            <person name="Sharma A."/>
            <person name="Soderlund C."/>
            <person name="Springer N.M."/>
            <person name="Sun Q."/>
            <person name="Wang H."/>
            <person name="Waterman M."/>
            <person name="Westerman R."/>
            <person name="Wolfgruber T.K."/>
            <person name="Yang L."/>
            <person name="Yu Y."/>
            <person name="Zhang L."/>
            <person name="Zhou S."/>
            <person name="Zhu Q."/>
            <person name="Bennetzen J.L."/>
            <person name="Dawe R.K."/>
            <person name="Jiang J."/>
            <person name="Jiang N."/>
            <person name="Presting G.G."/>
            <person name="Wessler S.R."/>
            <person name="Aluru S."/>
            <person name="Martienssen R.A."/>
            <person name="Clifton S.W."/>
            <person name="McCombie W.R."/>
            <person name="Wing R.A."/>
            <person name="Wilson R.K."/>
        </authorList>
    </citation>
    <scope>NUCLEOTIDE SEQUENCE [LARGE SCALE GENOMIC DNA]</scope>
    <source>
        <strain evidence="13">cv. B73</strain>
    </source>
</reference>
<dbReference type="GeneID" id="103639456"/>
<evidence type="ECO:0000256" key="6">
    <source>
        <dbReference type="ARBA" id="ARBA00025793"/>
    </source>
</evidence>
<dbReference type="GO" id="GO:0045010">
    <property type="term" value="P:actin nucleation"/>
    <property type="evidence" value="ECO:0007669"/>
    <property type="project" value="InterPro"/>
</dbReference>
<evidence type="ECO:0000256" key="8">
    <source>
        <dbReference type="SAM" id="MobiDB-lite"/>
    </source>
</evidence>
<dbReference type="OrthoDB" id="1668162at2759"/>
<dbReference type="InterPro" id="IPR027643">
    <property type="entry name" value="Formin-like_plant"/>
</dbReference>
<keyword evidence="4 9" id="KW-1133">Transmembrane helix</keyword>
<evidence type="ECO:0000313" key="13">
    <source>
        <dbReference type="Proteomes" id="UP000007305"/>
    </source>
</evidence>
<dbReference type="FunCoup" id="A0A804RAT2">
    <property type="interactions" value="251"/>
</dbReference>
<feature type="compositionally biased region" description="Pro residues" evidence="8">
    <location>
        <begin position="354"/>
        <end position="392"/>
    </location>
</feature>
<dbReference type="PROSITE" id="PS51444">
    <property type="entry name" value="FH2"/>
    <property type="match status" value="1"/>
</dbReference>
<dbReference type="InterPro" id="IPR015425">
    <property type="entry name" value="FH2_Formin"/>
</dbReference>
<dbReference type="PRINTS" id="PR01217">
    <property type="entry name" value="PRICHEXTENSN"/>
</dbReference>
<feature type="region of interest" description="Disordered" evidence="8">
    <location>
        <begin position="46"/>
        <end position="126"/>
    </location>
</feature>
<dbReference type="GO" id="GO:0030036">
    <property type="term" value="P:actin cytoskeleton organization"/>
    <property type="evidence" value="ECO:0000318"/>
    <property type="project" value="GO_Central"/>
</dbReference>
<evidence type="ECO:0000256" key="9">
    <source>
        <dbReference type="SAM" id="Phobius"/>
    </source>
</evidence>
<dbReference type="Pfam" id="PF02181">
    <property type="entry name" value="FH2"/>
    <property type="match status" value="1"/>
</dbReference>
<evidence type="ECO:0000256" key="7">
    <source>
        <dbReference type="RuleBase" id="RU361260"/>
    </source>
</evidence>
<dbReference type="SUPFAM" id="SSF101447">
    <property type="entry name" value="Formin homology 2 domain (FH2 domain)"/>
    <property type="match status" value="1"/>
</dbReference>
<feature type="compositionally biased region" description="Pro residues" evidence="8">
    <location>
        <begin position="71"/>
        <end position="86"/>
    </location>
</feature>